<dbReference type="EMBL" id="DS547111">
    <property type="protein sequence ID" value="EDR05919.1"/>
    <property type="molecule type" value="Genomic_DNA"/>
</dbReference>
<sequence>MQGCIREKDKDKKAHTNLRQGEKHEYKEREWCMSMVNPTRDDEKHSLPKGTKGVGVSMADEGGQNHTLPVDKEAKAGVSMVNKDKGGRNHTLSRDKEAKRGVTTMIVEDGGQNHTPTRNKGTKGSIKDRGMMNSDEEGQKHAPTRDKDKTHRSICR</sequence>
<feature type="compositionally biased region" description="Basic and acidic residues" evidence="1">
    <location>
        <begin position="82"/>
        <end position="100"/>
    </location>
</feature>
<feature type="region of interest" description="Disordered" evidence="1">
    <location>
        <begin position="38"/>
        <end position="156"/>
    </location>
</feature>
<dbReference type="AlphaFoldDB" id="B0DHZ6"/>
<dbReference type="RefSeq" id="XP_001883595.1">
    <property type="nucleotide sequence ID" value="XM_001883560.1"/>
</dbReference>
<gene>
    <name evidence="2" type="ORF">LACBIDRAFT_329428</name>
</gene>
<proteinExistence type="predicted"/>
<feature type="region of interest" description="Disordered" evidence="1">
    <location>
        <begin position="1"/>
        <end position="23"/>
    </location>
</feature>
<reference evidence="2 3" key="1">
    <citation type="journal article" date="2008" name="Nature">
        <title>The genome of Laccaria bicolor provides insights into mycorrhizal symbiosis.</title>
        <authorList>
            <person name="Martin F."/>
            <person name="Aerts A."/>
            <person name="Ahren D."/>
            <person name="Brun A."/>
            <person name="Danchin E.G.J."/>
            <person name="Duchaussoy F."/>
            <person name="Gibon J."/>
            <person name="Kohler A."/>
            <person name="Lindquist E."/>
            <person name="Pereda V."/>
            <person name="Salamov A."/>
            <person name="Shapiro H.J."/>
            <person name="Wuyts J."/>
            <person name="Blaudez D."/>
            <person name="Buee M."/>
            <person name="Brokstein P."/>
            <person name="Canbaeck B."/>
            <person name="Cohen D."/>
            <person name="Courty P.E."/>
            <person name="Coutinho P.M."/>
            <person name="Delaruelle C."/>
            <person name="Detter J.C."/>
            <person name="Deveau A."/>
            <person name="DiFazio S."/>
            <person name="Duplessis S."/>
            <person name="Fraissinet-Tachet L."/>
            <person name="Lucic E."/>
            <person name="Frey-Klett P."/>
            <person name="Fourrey C."/>
            <person name="Feussner I."/>
            <person name="Gay G."/>
            <person name="Grimwood J."/>
            <person name="Hoegger P.J."/>
            <person name="Jain P."/>
            <person name="Kilaru S."/>
            <person name="Labbe J."/>
            <person name="Lin Y.C."/>
            <person name="Legue V."/>
            <person name="Le Tacon F."/>
            <person name="Marmeisse R."/>
            <person name="Melayah D."/>
            <person name="Montanini B."/>
            <person name="Muratet M."/>
            <person name="Nehls U."/>
            <person name="Niculita-Hirzel H."/>
            <person name="Oudot-Le Secq M.P."/>
            <person name="Peter M."/>
            <person name="Quesneville H."/>
            <person name="Rajashekar B."/>
            <person name="Reich M."/>
            <person name="Rouhier N."/>
            <person name="Schmutz J."/>
            <person name="Yin T."/>
            <person name="Chalot M."/>
            <person name="Henrissat B."/>
            <person name="Kuees U."/>
            <person name="Lucas S."/>
            <person name="Van de Peer Y."/>
            <person name="Podila G.K."/>
            <person name="Polle A."/>
            <person name="Pukkila P.J."/>
            <person name="Richardson P.M."/>
            <person name="Rouze P."/>
            <person name="Sanders I.R."/>
            <person name="Stajich J.E."/>
            <person name="Tunlid A."/>
            <person name="Tuskan G."/>
            <person name="Grigoriev I.V."/>
        </authorList>
    </citation>
    <scope>NUCLEOTIDE SEQUENCE [LARGE SCALE GENOMIC DNA]</scope>
    <source>
        <strain evidence="3">S238N-H82 / ATCC MYA-4686</strain>
    </source>
</reference>
<dbReference type="GeneID" id="6079100"/>
<evidence type="ECO:0000256" key="1">
    <source>
        <dbReference type="SAM" id="MobiDB-lite"/>
    </source>
</evidence>
<evidence type="ECO:0000313" key="2">
    <source>
        <dbReference type="EMBL" id="EDR05919.1"/>
    </source>
</evidence>
<feature type="compositionally biased region" description="Basic and acidic residues" evidence="1">
    <location>
        <begin position="137"/>
        <end position="156"/>
    </location>
</feature>
<dbReference type="KEGG" id="lbc:LACBIDRAFT_329428"/>
<organism evidence="3">
    <name type="scientific">Laccaria bicolor (strain S238N-H82 / ATCC MYA-4686)</name>
    <name type="common">Bicoloured deceiver</name>
    <name type="synonym">Laccaria laccata var. bicolor</name>
    <dbReference type="NCBI Taxonomy" id="486041"/>
    <lineage>
        <taxon>Eukaryota</taxon>
        <taxon>Fungi</taxon>
        <taxon>Dikarya</taxon>
        <taxon>Basidiomycota</taxon>
        <taxon>Agaricomycotina</taxon>
        <taxon>Agaricomycetes</taxon>
        <taxon>Agaricomycetidae</taxon>
        <taxon>Agaricales</taxon>
        <taxon>Agaricineae</taxon>
        <taxon>Hydnangiaceae</taxon>
        <taxon>Laccaria</taxon>
    </lineage>
</organism>
<protein>
    <submittedName>
        <fullName evidence="2">Predicted protein</fullName>
    </submittedName>
</protein>
<name>B0DHZ6_LACBS</name>
<dbReference type="HOGENOM" id="CLU_1686917_0_0_1"/>
<dbReference type="Proteomes" id="UP000001194">
    <property type="component" value="Unassembled WGS sequence"/>
</dbReference>
<keyword evidence="3" id="KW-1185">Reference proteome</keyword>
<evidence type="ECO:0000313" key="3">
    <source>
        <dbReference type="Proteomes" id="UP000001194"/>
    </source>
</evidence>
<dbReference type="InParanoid" id="B0DHZ6"/>
<accession>B0DHZ6</accession>